<dbReference type="EMBL" id="CM001884">
    <property type="protein sequence ID" value="EOY26410.1"/>
    <property type="molecule type" value="Genomic_DNA"/>
</dbReference>
<gene>
    <name evidence="1" type="ORF">TCM_028009</name>
</gene>
<dbReference type="Proteomes" id="UP000026915">
    <property type="component" value="Chromosome 6"/>
</dbReference>
<protein>
    <submittedName>
        <fullName evidence="1">Uncharacterized protein</fullName>
    </submittedName>
</protein>
<dbReference type="HOGENOM" id="CLU_2610864_0_0_1"/>
<dbReference type="Gramene" id="EOY26410">
    <property type="protein sequence ID" value="EOY26410"/>
    <property type="gene ID" value="TCM_028009"/>
</dbReference>
<name>A0A061G959_THECC</name>
<keyword evidence="2" id="KW-1185">Reference proteome</keyword>
<accession>A0A061G959</accession>
<evidence type="ECO:0000313" key="1">
    <source>
        <dbReference type="EMBL" id="EOY26410.1"/>
    </source>
</evidence>
<organism evidence="1 2">
    <name type="scientific">Theobroma cacao</name>
    <name type="common">Cacao</name>
    <name type="synonym">Cocoa</name>
    <dbReference type="NCBI Taxonomy" id="3641"/>
    <lineage>
        <taxon>Eukaryota</taxon>
        <taxon>Viridiplantae</taxon>
        <taxon>Streptophyta</taxon>
        <taxon>Embryophyta</taxon>
        <taxon>Tracheophyta</taxon>
        <taxon>Spermatophyta</taxon>
        <taxon>Magnoliopsida</taxon>
        <taxon>eudicotyledons</taxon>
        <taxon>Gunneridae</taxon>
        <taxon>Pentapetalae</taxon>
        <taxon>rosids</taxon>
        <taxon>malvids</taxon>
        <taxon>Malvales</taxon>
        <taxon>Malvaceae</taxon>
        <taxon>Byttnerioideae</taxon>
        <taxon>Theobroma</taxon>
    </lineage>
</organism>
<reference evidence="1 2" key="1">
    <citation type="journal article" date="2013" name="Genome Biol.">
        <title>The genome sequence of the most widely cultivated cacao type and its use to identify candidate genes regulating pod color.</title>
        <authorList>
            <person name="Motamayor J.C."/>
            <person name="Mockaitis K."/>
            <person name="Schmutz J."/>
            <person name="Haiminen N."/>
            <person name="Iii D.L."/>
            <person name="Cornejo O."/>
            <person name="Findley S.D."/>
            <person name="Zheng P."/>
            <person name="Utro F."/>
            <person name="Royaert S."/>
            <person name="Saski C."/>
            <person name="Jenkins J."/>
            <person name="Podicheti R."/>
            <person name="Zhao M."/>
            <person name="Scheffler B.E."/>
            <person name="Stack J.C."/>
            <person name="Feltus F.A."/>
            <person name="Mustiga G.M."/>
            <person name="Amores F."/>
            <person name="Phillips W."/>
            <person name="Marelli J.P."/>
            <person name="May G.D."/>
            <person name="Shapiro H."/>
            <person name="Ma J."/>
            <person name="Bustamante C.D."/>
            <person name="Schnell R.J."/>
            <person name="Main D."/>
            <person name="Gilbert D."/>
            <person name="Parida L."/>
            <person name="Kuhn D.N."/>
        </authorList>
    </citation>
    <scope>NUCLEOTIDE SEQUENCE [LARGE SCALE GENOMIC DNA]</scope>
    <source>
        <strain evidence="2">cv. Matina 1-6</strain>
    </source>
</reference>
<evidence type="ECO:0000313" key="2">
    <source>
        <dbReference type="Proteomes" id="UP000026915"/>
    </source>
</evidence>
<sequence length="79" mass="9273">MLVVGRIFKDSKNRVHAYGLILEVWWFKARQMMAMVTEDVRSYCVACGIQGKNWNVSMQYGKCISEERLPRWCIRGGDR</sequence>
<dbReference type="AlphaFoldDB" id="A0A061G959"/>
<proteinExistence type="predicted"/>
<dbReference type="InParanoid" id="A0A061G959"/>